<dbReference type="RefSeq" id="XP_033676422.1">
    <property type="nucleotide sequence ID" value="XM_033820353.1"/>
</dbReference>
<organism evidence="1 2">
    <name type="scientific">Trematosphaeria pertusa</name>
    <dbReference type="NCBI Taxonomy" id="390896"/>
    <lineage>
        <taxon>Eukaryota</taxon>
        <taxon>Fungi</taxon>
        <taxon>Dikarya</taxon>
        <taxon>Ascomycota</taxon>
        <taxon>Pezizomycotina</taxon>
        <taxon>Dothideomycetes</taxon>
        <taxon>Pleosporomycetidae</taxon>
        <taxon>Pleosporales</taxon>
        <taxon>Massarineae</taxon>
        <taxon>Trematosphaeriaceae</taxon>
        <taxon>Trematosphaeria</taxon>
    </lineage>
</organism>
<dbReference type="AlphaFoldDB" id="A0A6A6HUI1"/>
<dbReference type="EMBL" id="ML987212">
    <property type="protein sequence ID" value="KAF2241418.1"/>
    <property type="molecule type" value="Genomic_DNA"/>
</dbReference>
<protein>
    <submittedName>
        <fullName evidence="1">Uncharacterized protein</fullName>
    </submittedName>
</protein>
<evidence type="ECO:0000313" key="1">
    <source>
        <dbReference type="EMBL" id="KAF2241418.1"/>
    </source>
</evidence>
<dbReference type="GeneID" id="54573683"/>
<name>A0A6A6HUI1_9PLEO</name>
<evidence type="ECO:0000313" key="2">
    <source>
        <dbReference type="Proteomes" id="UP000800094"/>
    </source>
</evidence>
<dbReference type="InterPro" id="IPR011009">
    <property type="entry name" value="Kinase-like_dom_sf"/>
</dbReference>
<keyword evidence="2" id="KW-1185">Reference proteome</keyword>
<proteinExistence type="predicted"/>
<gene>
    <name evidence="1" type="ORF">BU26DRAFT_177774</name>
</gene>
<reference evidence="1" key="1">
    <citation type="journal article" date="2020" name="Stud. Mycol.">
        <title>101 Dothideomycetes genomes: a test case for predicting lifestyles and emergence of pathogens.</title>
        <authorList>
            <person name="Haridas S."/>
            <person name="Albert R."/>
            <person name="Binder M."/>
            <person name="Bloem J."/>
            <person name="Labutti K."/>
            <person name="Salamov A."/>
            <person name="Andreopoulos B."/>
            <person name="Baker S."/>
            <person name="Barry K."/>
            <person name="Bills G."/>
            <person name="Bluhm B."/>
            <person name="Cannon C."/>
            <person name="Castanera R."/>
            <person name="Culley D."/>
            <person name="Daum C."/>
            <person name="Ezra D."/>
            <person name="Gonzalez J."/>
            <person name="Henrissat B."/>
            <person name="Kuo A."/>
            <person name="Liang C."/>
            <person name="Lipzen A."/>
            <person name="Lutzoni F."/>
            <person name="Magnuson J."/>
            <person name="Mondo S."/>
            <person name="Nolan M."/>
            <person name="Ohm R."/>
            <person name="Pangilinan J."/>
            <person name="Park H.-J."/>
            <person name="Ramirez L."/>
            <person name="Alfaro M."/>
            <person name="Sun H."/>
            <person name="Tritt A."/>
            <person name="Yoshinaga Y."/>
            <person name="Zwiers L.-H."/>
            <person name="Turgeon B."/>
            <person name="Goodwin S."/>
            <person name="Spatafora J."/>
            <person name="Crous P."/>
            <person name="Grigoriev I."/>
        </authorList>
    </citation>
    <scope>NUCLEOTIDE SEQUENCE</scope>
    <source>
        <strain evidence="1">CBS 122368</strain>
    </source>
</reference>
<accession>A0A6A6HUI1</accession>
<dbReference type="OrthoDB" id="428260at2759"/>
<dbReference type="SUPFAM" id="SSF56112">
    <property type="entry name" value="Protein kinase-like (PK-like)"/>
    <property type="match status" value="1"/>
</dbReference>
<dbReference type="Proteomes" id="UP000800094">
    <property type="component" value="Unassembled WGS sequence"/>
</dbReference>
<sequence>MADPTAKATVWSETPTRRYLTTPASFIKVAIPPSNMDEWNKAPLNEARLLNERAALDFISTHTTIPVPKVLSSGRNKDGQVYLETEWIDGTSCDNAENQCRMPAGQKHNDGGICYTCGEIAMSNVARFIENQVLPQLNSLRSTTAGFQGNIIPPPLVLEDDKRLEWVSKGTEKRDRVFCHGDLIYHNVLVHRKTLQPVALID</sequence>